<dbReference type="Proteomes" id="UP001597231">
    <property type="component" value="Unassembled WGS sequence"/>
</dbReference>
<sequence length="101" mass="11299">MGVHNVMEDVVREALNQNRASLHLTCDCHRCIDDIMAIALNQLPPQYIANEMHSPYVRASHQADRQGATNILSTVAKAAHIVSESPRCQTTKRGWDITSFK</sequence>
<proteinExistence type="predicted"/>
<accession>A0ABW3TW19</accession>
<organism evidence="1 2">
    <name type="scientific">Sporosarcina contaminans</name>
    <dbReference type="NCBI Taxonomy" id="633403"/>
    <lineage>
        <taxon>Bacteria</taxon>
        <taxon>Bacillati</taxon>
        <taxon>Bacillota</taxon>
        <taxon>Bacilli</taxon>
        <taxon>Bacillales</taxon>
        <taxon>Caryophanaceae</taxon>
        <taxon>Sporosarcina</taxon>
    </lineage>
</organism>
<comment type="caution">
    <text evidence="1">The sequence shown here is derived from an EMBL/GenBank/DDBJ whole genome shotgun (WGS) entry which is preliminary data.</text>
</comment>
<evidence type="ECO:0000313" key="1">
    <source>
        <dbReference type="EMBL" id="MFD1204697.1"/>
    </source>
</evidence>
<dbReference type="InterPro" id="IPR019657">
    <property type="entry name" value="ComFB"/>
</dbReference>
<protein>
    <submittedName>
        <fullName evidence="1">Late competence development ComFB family protein</fullName>
    </submittedName>
</protein>
<dbReference type="EMBL" id="JBHTLT010000029">
    <property type="protein sequence ID" value="MFD1204697.1"/>
    <property type="molecule type" value="Genomic_DNA"/>
</dbReference>
<name>A0ABW3TW19_9BACL</name>
<evidence type="ECO:0000313" key="2">
    <source>
        <dbReference type="Proteomes" id="UP001597231"/>
    </source>
</evidence>
<dbReference type="RefSeq" id="WP_381480081.1">
    <property type="nucleotide sequence ID" value="NZ_JBHTLT010000029.1"/>
</dbReference>
<dbReference type="Pfam" id="PF10719">
    <property type="entry name" value="ComFB"/>
    <property type="match status" value="1"/>
</dbReference>
<reference evidence="2" key="1">
    <citation type="journal article" date="2019" name="Int. J. Syst. Evol. Microbiol.">
        <title>The Global Catalogue of Microorganisms (GCM) 10K type strain sequencing project: providing services to taxonomists for standard genome sequencing and annotation.</title>
        <authorList>
            <consortium name="The Broad Institute Genomics Platform"/>
            <consortium name="The Broad Institute Genome Sequencing Center for Infectious Disease"/>
            <person name="Wu L."/>
            <person name="Ma J."/>
        </authorList>
    </citation>
    <scope>NUCLEOTIDE SEQUENCE [LARGE SCALE GENOMIC DNA]</scope>
    <source>
        <strain evidence="2">CCUG 53915</strain>
    </source>
</reference>
<gene>
    <name evidence="1" type="ORF">ACFQ38_06170</name>
</gene>
<keyword evidence="2" id="KW-1185">Reference proteome</keyword>